<dbReference type="Gene3D" id="3.30.750.24">
    <property type="entry name" value="STAS domain"/>
    <property type="match status" value="1"/>
</dbReference>
<dbReference type="Proteomes" id="UP001500325">
    <property type="component" value="Unassembled WGS sequence"/>
</dbReference>
<reference evidence="3" key="1">
    <citation type="journal article" date="2019" name="Int. J. Syst. Evol. Microbiol.">
        <title>The Global Catalogue of Microorganisms (GCM) 10K type strain sequencing project: providing services to taxonomists for standard genome sequencing and annotation.</title>
        <authorList>
            <consortium name="The Broad Institute Genomics Platform"/>
            <consortium name="The Broad Institute Genome Sequencing Center for Infectious Disease"/>
            <person name="Wu L."/>
            <person name="Ma J."/>
        </authorList>
    </citation>
    <scope>NUCLEOTIDE SEQUENCE [LARGE SCALE GENOMIC DNA]</scope>
    <source>
        <strain evidence="3">JCM 18055</strain>
    </source>
</reference>
<feature type="domain" description="STAS" evidence="1">
    <location>
        <begin position="17"/>
        <end position="115"/>
    </location>
</feature>
<dbReference type="PROSITE" id="PS50801">
    <property type="entry name" value="STAS"/>
    <property type="match status" value="1"/>
</dbReference>
<dbReference type="Pfam" id="PF01740">
    <property type="entry name" value="STAS"/>
    <property type="match status" value="1"/>
</dbReference>
<dbReference type="InterPro" id="IPR036513">
    <property type="entry name" value="STAS_dom_sf"/>
</dbReference>
<evidence type="ECO:0000313" key="3">
    <source>
        <dbReference type="Proteomes" id="UP001500325"/>
    </source>
</evidence>
<keyword evidence="3" id="KW-1185">Reference proteome</keyword>
<dbReference type="SUPFAM" id="SSF52091">
    <property type="entry name" value="SpoIIaa-like"/>
    <property type="match status" value="1"/>
</dbReference>
<dbReference type="EMBL" id="BAABIC010000004">
    <property type="protein sequence ID" value="GAA4682137.1"/>
    <property type="molecule type" value="Genomic_DNA"/>
</dbReference>
<evidence type="ECO:0000313" key="2">
    <source>
        <dbReference type="EMBL" id="GAA4682137.1"/>
    </source>
</evidence>
<evidence type="ECO:0000259" key="1">
    <source>
        <dbReference type="PROSITE" id="PS50801"/>
    </source>
</evidence>
<gene>
    <name evidence="2" type="ORF">GCM10023215_15060</name>
</gene>
<dbReference type="RefSeq" id="WP_345379298.1">
    <property type="nucleotide sequence ID" value="NZ_BAABIC010000004.1"/>
</dbReference>
<protein>
    <recommendedName>
        <fullName evidence="1">STAS domain-containing protein</fullName>
    </recommendedName>
</protein>
<comment type="caution">
    <text evidence="2">The sequence shown here is derived from an EMBL/GenBank/DDBJ whole genome shotgun (WGS) entry which is preliminary data.</text>
</comment>
<sequence length="140" mass="14155">MAPALPVQLSVEVPGAGTVLVRVAGDLDAGNGARLLRLLDDLLRDSSALVGGAAAGGGGSRLVVDLRDVRSFDCRGLDVLRHARYRAATVGVELAVAGVEDRRPVLPGRVLALLDSVTADDSATADDAPAPGARVPALTG</sequence>
<dbReference type="InterPro" id="IPR002645">
    <property type="entry name" value="STAS_dom"/>
</dbReference>
<name>A0ABP8W688_9PSEU</name>
<proteinExistence type="predicted"/>
<accession>A0ABP8W688</accession>
<organism evidence="2 3">
    <name type="scientific">Pseudonocardia yuanmonensis</name>
    <dbReference type="NCBI Taxonomy" id="1095914"/>
    <lineage>
        <taxon>Bacteria</taxon>
        <taxon>Bacillati</taxon>
        <taxon>Actinomycetota</taxon>
        <taxon>Actinomycetes</taxon>
        <taxon>Pseudonocardiales</taxon>
        <taxon>Pseudonocardiaceae</taxon>
        <taxon>Pseudonocardia</taxon>
    </lineage>
</organism>